<protein>
    <submittedName>
        <fullName evidence="1">Uncharacterized protein</fullName>
    </submittedName>
</protein>
<reference evidence="1" key="1">
    <citation type="submission" date="2016-10" db="EMBL/GenBank/DDBJ databases">
        <authorList>
            <person name="de Groot N.N."/>
        </authorList>
    </citation>
    <scope>NUCLEOTIDE SEQUENCE</scope>
</reference>
<proteinExistence type="predicted"/>
<dbReference type="EMBL" id="FPHE01000040">
    <property type="protein sequence ID" value="SFV53258.1"/>
    <property type="molecule type" value="Genomic_DNA"/>
</dbReference>
<sequence length="112" mass="12819">MQIDLSAEALLSQLGYSKTENSLEQMEKIIDNTSEFDRFSKHLLSLNDHLAPIKGFVGMSNSQDNLKIKGSDCTAKEICEEFRNTVESWADKYKVEIEKVKDKPTYYIIGHK</sequence>
<evidence type="ECO:0000313" key="1">
    <source>
        <dbReference type="EMBL" id="SFV53258.1"/>
    </source>
</evidence>
<dbReference type="AlphaFoldDB" id="A0A1W1BID0"/>
<name>A0A1W1BID0_9ZZZZ</name>
<accession>A0A1W1BID0</accession>
<organism evidence="1">
    <name type="scientific">hydrothermal vent metagenome</name>
    <dbReference type="NCBI Taxonomy" id="652676"/>
    <lineage>
        <taxon>unclassified sequences</taxon>
        <taxon>metagenomes</taxon>
        <taxon>ecological metagenomes</taxon>
    </lineage>
</organism>
<gene>
    <name evidence="1" type="ORF">MNB_SV-12-1522</name>
</gene>